<protein>
    <submittedName>
        <fullName evidence="5">ABC transporter ATP-binding protein</fullName>
    </submittedName>
</protein>
<evidence type="ECO:0000313" key="5">
    <source>
        <dbReference type="EMBL" id="QPG59875.1"/>
    </source>
</evidence>
<dbReference type="SUPFAM" id="SSF52540">
    <property type="entry name" value="P-loop containing nucleoside triphosphate hydrolases"/>
    <property type="match status" value="1"/>
</dbReference>
<keyword evidence="3 5" id="KW-0067">ATP-binding</keyword>
<gene>
    <name evidence="5" type="ORF">FM038_022785</name>
</gene>
<keyword evidence="1" id="KW-0813">Transport</keyword>
<evidence type="ECO:0000259" key="4">
    <source>
        <dbReference type="PROSITE" id="PS50893"/>
    </source>
</evidence>
<organism evidence="5 6">
    <name type="scientific">Shewanella eurypsychrophilus</name>
    <dbReference type="NCBI Taxonomy" id="2593656"/>
    <lineage>
        <taxon>Bacteria</taxon>
        <taxon>Pseudomonadati</taxon>
        <taxon>Pseudomonadota</taxon>
        <taxon>Gammaproteobacteria</taxon>
        <taxon>Alteromonadales</taxon>
        <taxon>Shewanellaceae</taxon>
        <taxon>Shewanella</taxon>
    </lineage>
</organism>
<keyword evidence="2" id="KW-0547">Nucleotide-binding</keyword>
<dbReference type="EMBL" id="CP045503">
    <property type="protein sequence ID" value="QPG59875.1"/>
    <property type="molecule type" value="Genomic_DNA"/>
</dbReference>
<evidence type="ECO:0000256" key="3">
    <source>
        <dbReference type="ARBA" id="ARBA00022840"/>
    </source>
</evidence>
<dbReference type="PROSITE" id="PS00211">
    <property type="entry name" value="ABC_TRANSPORTER_1"/>
    <property type="match status" value="1"/>
</dbReference>
<dbReference type="InterPro" id="IPR051782">
    <property type="entry name" value="ABC_Transporter_VariousFunc"/>
</dbReference>
<evidence type="ECO:0000256" key="2">
    <source>
        <dbReference type="ARBA" id="ARBA00022741"/>
    </source>
</evidence>
<accession>A0ABX6VDA3</accession>
<proteinExistence type="predicted"/>
<evidence type="ECO:0000256" key="1">
    <source>
        <dbReference type="ARBA" id="ARBA00022448"/>
    </source>
</evidence>
<sequence>MNNGLAVTGRNIRHEFGHFLALDDVSFDLPQGQTMALLGHNGAGKSTLIKILLGLITPLSGEINILGRTVSQHGARADLRIGYLPENVSFYDKLTGEEILTYFAELKGVSASKVSKLIEEFGLGYAKDRQLKTYSKGMAQRLGFAQAILCEPELLLLDEPTVGLDPSASQFLYTKIDELKQQGTAVIVCTHELSLIENNIDHALILARGKSLAFGNMSLLRQQSKLKVKITSPTLSQVISQSERLKRLYRNEALYVDRDEKADLLRYLTSQHGVFDLSILEPGLAEIYRYYNDQTSESLSLSK</sequence>
<dbReference type="InterPro" id="IPR027417">
    <property type="entry name" value="P-loop_NTPase"/>
</dbReference>
<dbReference type="PANTHER" id="PTHR42939:SF1">
    <property type="entry name" value="ABC TRANSPORTER ATP-BINDING PROTEIN ALBC-RELATED"/>
    <property type="match status" value="1"/>
</dbReference>
<dbReference type="RefSeq" id="WP_142873690.1">
    <property type="nucleotide sequence ID" value="NZ_CP045503.2"/>
</dbReference>
<dbReference type="InterPro" id="IPR003439">
    <property type="entry name" value="ABC_transporter-like_ATP-bd"/>
</dbReference>
<keyword evidence="6" id="KW-1185">Reference proteome</keyword>
<dbReference type="PANTHER" id="PTHR42939">
    <property type="entry name" value="ABC TRANSPORTER ATP-BINDING PROTEIN ALBC-RELATED"/>
    <property type="match status" value="1"/>
</dbReference>
<dbReference type="Gene3D" id="3.40.50.300">
    <property type="entry name" value="P-loop containing nucleotide triphosphate hydrolases"/>
    <property type="match status" value="1"/>
</dbReference>
<dbReference type="Proteomes" id="UP000316416">
    <property type="component" value="Chromosome"/>
</dbReference>
<reference evidence="5" key="1">
    <citation type="submission" date="2021-07" db="EMBL/GenBank/DDBJ databases">
        <title>Shewanella sp. YLB-07 whole genome sequence.</title>
        <authorList>
            <person name="Yu L."/>
        </authorList>
    </citation>
    <scope>NUCLEOTIDE SEQUENCE</scope>
    <source>
        <strain evidence="5">YLB-08</strain>
    </source>
</reference>
<dbReference type="PROSITE" id="PS50893">
    <property type="entry name" value="ABC_TRANSPORTER_2"/>
    <property type="match status" value="1"/>
</dbReference>
<evidence type="ECO:0000313" key="6">
    <source>
        <dbReference type="Proteomes" id="UP000316416"/>
    </source>
</evidence>
<dbReference type="GO" id="GO:0005524">
    <property type="term" value="F:ATP binding"/>
    <property type="evidence" value="ECO:0007669"/>
    <property type="project" value="UniProtKB-KW"/>
</dbReference>
<dbReference type="InterPro" id="IPR003593">
    <property type="entry name" value="AAA+_ATPase"/>
</dbReference>
<name>A0ABX6VDA3_9GAMM</name>
<dbReference type="Pfam" id="PF00005">
    <property type="entry name" value="ABC_tran"/>
    <property type="match status" value="1"/>
</dbReference>
<dbReference type="SMART" id="SM00382">
    <property type="entry name" value="AAA"/>
    <property type="match status" value="1"/>
</dbReference>
<dbReference type="InterPro" id="IPR017871">
    <property type="entry name" value="ABC_transporter-like_CS"/>
</dbReference>
<dbReference type="CDD" id="cd03230">
    <property type="entry name" value="ABC_DR_subfamily_A"/>
    <property type="match status" value="1"/>
</dbReference>
<feature type="domain" description="ABC transporter" evidence="4">
    <location>
        <begin position="7"/>
        <end position="233"/>
    </location>
</feature>